<evidence type="ECO:0000256" key="5">
    <source>
        <dbReference type="ARBA" id="ARBA00023136"/>
    </source>
</evidence>
<evidence type="ECO:0000256" key="2">
    <source>
        <dbReference type="ARBA" id="ARBA00007511"/>
    </source>
</evidence>
<evidence type="ECO:0000313" key="8">
    <source>
        <dbReference type="Proteomes" id="UP000051888"/>
    </source>
</evidence>
<feature type="transmembrane region" description="Helical" evidence="6">
    <location>
        <begin position="215"/>
        <end position="234"/>
    </location>
</feature>
<keyword evidence="3 6" id="KW-0812">Transmembrane</keyword>
<feature type="transmembrane region" description="Helical" evidence="6">
    <location>
        <begin position="68"/>
        <end position="88"/>
    </location>
</feature>
<feature type="transmembrane region" description="Helical" evidence="6">
    <location>
        <begin position="191"/>
        <end position="209"/>
    </location>
</feature>
<comment type="similarity">
    <text evidence="2">Belongs to the TerC family.</text>
</comment>
<dbReference type="OrthoDB" id="9806211at2"/>
<feature type="transmembrane region" description="Helical" evidence="6">
    <location>
        <begin position="157"/>
        <end position="179"/>
    </location>
</feature>
<dbReference type="InterPro" id="IPR005496">
    <property type="entry name" value="Integral_membrane_TerC"/>
</dbReference>
<evidence type="ECO:0000256" key="3">
    <source>
        <dbReference type="ARBA" id="ARBA00022692"/>
    </source>
</evidence>
<dbReference type="PATRIC" id="fig|157838.3.peg.3066"/>
<gene>
    <name evidence="7" type="ORF">AN964_13805</name>
</gene>
<sequence length="256" mass="29078">MAQFFHDLFHNYGEFFSLHAITSELSNPASWGVIFSLIILEGLLSADNALVLAVMVKHLPKKQQKKALFYGILGAYLFRFISIGLGVFLIKFTWIKVIGGLYLLWLSLKNLIKKEEEEDDVKNKGYGFWKTVLLVELMDITFSIDSVIAAFGLSNKVWVLFLGGILGVLMMRGVAQLFLKLIEKFPEFETTAFVLIAIIGIKMVAAAFGFDVSEIIFFSILVVIFLATFVVHFLKKMHNKRGKQIIVFIDTRKRRP</sequence>
<keyword evidence="4 6" id="KW-1133">Transmembrane helix</keyword>
<comment type="caution">
    <text evidence="7">The sequence shown here is derived from an EMBL/GenBank/DDBJ whole genome shotgun (WGS) entry which is preliminary data.</text>
</comment>
<dbReference type="GO" id="GO:0016020">
    <property type="term" value="C:membrane"/>
    <property type="evidence" value="ECO:0007669"/>
    <property type="project" value="UniProtKB-SubCell"/>
</dbReference>
<protein>
    <recommendedName>
        <fullName evidence="9">YkoY family integral membrane protein</fullName>
    </recommendedName>
</protein>
<comment type="subcellular location">
    <subcellularLocation>
        <location evidence="1">Membrane</location>
        <topology evidence="1">Multi-pass membrane protein</topology>
    </subcellularLocation>
</comment>
<dbReference type="STRING" id="157838.AN964_13805"/>
<organism evidence="7 8">
    <name type="scientific">Heyndrickxia shackletonii</name>
    <dbReference type="NCBI Taxonomy" id="157838"/>
    <lineage>
        <taxon>Bacteria</taxon>
        <taxon>Bacillati</taxon>
        <taxon>Bacillota</taxon>
        <taxon>Bacilli</taxon>
        <taxon>Bacillales</taxon>
        <taxon>Bacillaceae</taxon>
        <taxon>Heyndrickxia</taxon>
    </lineage>
</organism>
<evidence type="ECO:0000256" key="6">
    <source>
        <dbReference type="SAM" id="Phobius"/>
    </source>
</evidence>
<evidence type="ECO:0000313" key="7">
    <source>
        <dbReference type="EMBL" id="KQL54464.1"/>
    </source>
</evidence>
<dbReference type="EMBL" id="LJJC01000004">
    <property type="protein sequence ID" value="KQL54464.1"/>
    <property type="molecule type" value="Genomic_DNA"/>
</dbReference>
<dbReference type="InterPro" id="IPR022493">
    <property type="entry name" value="CHP03716_TM_YkoY"/>
</dbReference>
<dbReference type="NCBIfam" id="TIGR03716">
    <property type="entry name" value="R_switched_YkoY"/>
    <property type="match status" value="1"/>
</dbReference>
<name>A0A0Q3TKF6_9BACI</name>
<evidence type="ECO:0000256" key="4">
    <source>
        <dbReference type="ARBA" id="ARBA00022989"/>
    </source>
</evidence>
<dbReference type="AlphaFoldDB" id="A0A0Q3TKF6"/>
<reference evidence="7 8" key="1">
    <citation type="submission" date="2015-09" db="EMBL/GenBank/DDBJ databases">
        <title>Genome sequencing project for genomic taxonomy and phylogenomics of Bacillus-like bacteria.</title>
        <authorList>
            <person name="Liu B."/>
            <person name="Wang J."/>
            <person name="Zhu Y."/>
            <person name="Liu G."/>
            <person name="Chen Q."/>
            <person name="Chen Z."/>
            <person name="Lan J."/>
            <person name="Che J."/>
            <person name="Ge C."/>
            <person name="Shi H."/>
            <person name="Pan Z."/>
            <person name="Liu X."/>
        </authorList>
    </citation>
    <scope>NUCLEOTIDE SEQUENCE [LARGE SCALE GENOMIC DNA]</scope>
    <source>
        <strain evidence="7 8">LMG 18435</strain>
    </source>
</reference>
<dbReference type="Pfam" id="PF03741">
    <property type="entry name" value="TerC"/>
    <property type="match status" value="1"/>
</dbReference>
<dbReference type="Proteomes" id="UP000051888">
    <property type="component" value="Unassembled WGS sequence"/>
</dbReference>
<dbReference type="RefSeq" id="WP_055740234.1">
    <property type="nucleotide sequence ID" value="NZ_JAAIWL010000008.1"/>
</dbReference>
<evidence type="ECO:0008006" key="9">
    <source>
        <dbReference type="Google" id="ProtNLM"/>
    </source>
</evidence>
<dbReference type="PANTHER" id="PTHR30238">
    <property type="entry name" value="MEMBRANE BOUND PREDICTED REDOX MODULATOR"/>
    <property type="match status" value="1"/>
</dbReference>
<keyword evidence="5 6" id="KW-0472">Membrane</keyword>
<evidence type="ECO:0000256" key="1">
    <source>
        <dbReference type="ARBA" id="ARBA00004141"/>
    </source>
</evidence>
<feature type="transmembrane region" description="Helical" evidence="6">
    <location>
        <begin position="33"/>
        <end position="56"/>
    </location>
</feature>
<keyword evidence="8" id="KW-1185">Reference proteome</keyword>
<proteinExistence type="inferred from homology"/>
<dbReference type="PANTHER" id="PTHR30238:SF6">
    <property type="entry name" value="TERC-LIKE PROTEIN"/>
    <property type="match status" value="1"/>
</dbReference>
<accession>A0A0Q3TKF6</accession>